<proteinExistence type="predicted"/>
<dbReference type="STRING" id="1802457.A3F15_02980"/>
<gene>
    <name evidence="1" type="ORF">A3F15_02980</name>
</gene>
<evidence type="ECO:0000313" key="2">
    <source>
        <dbReference type="Proteomes" id="UP000177078"/>
    </source>
</evidence>
<protein>
    <submittedName>
        <fullName evidence="1">Uncharacterized protein</fullName>
    </submittedName>
</protein>
<dbReference type="AlphaFoldDB" id="A0A1G2REU6"/>
<dbReference type="EMBL" id="MHUC01000003">
    <property type="protein sequence ID" value="OHA71360.1"/>
    <property type="molecule type" value="Genomic_DNA"/>
</dbReference>
<sequence length="89" mass="9965">MIKQKSDRVGMIVGKLKGLTIPFSLKDIDLVDSLTASEITTIKNMLKDENPNMATAIYRLKLPYPKDLKFEVRRSLIAMALIIASGQDK</sequence>
<name>A0A1G2REU6_9BACT</name>
<reference evidence="1 2" key="1">
    <citation type="journal article" date="2016" name="Nat. Commun.">
        <title>Thousands of microbial genomes shed light on interconnected biogeochemical processes in an aquifer system.</title>
        <authorList>
            <person name="Anantharaman K."/>
            <person name="Brown C.T."/>
            <person name="Hug L.A."/>
            <person name="Sharon I."/>
            <person name="Castelle C.J."/>
            <person name="Probst A.J."/>
            <person name="Thomas B.C."/>
            <person name="Singh A."/>
            <person name="Wilkins M.J."/>
            <person name="Karaoz U."/>
            <person name="Brodie E.L."/>
            <person name="Williams K.H."/>
            <person name="Hubbard S.S."/>
            <person name="Banfield J.F."/>
        </authorList>
    </citation>
    <scope>NUCLEOTIDE SEQUENCE [LARGE SCALE GENOMIC DNA]</scope>
</reference>
<evidence type="ECO:0000313" key="1">
    <source>
        <dbReference type="EMBL" id="OHA71360.1"/>
    </source>
</evidence>
<accession>A0A1G2REU6</accession>
<dbReference type="Proteomes" id="UP000177078">
    <property type="component" value="Unassembled WGS sequence"/>
</dbReference>
<organism evidence="1 2">
    <name type="scientific">Candidatus Wildermuthbacteria bacterium RIFCSPHIGHO2_12_FULL_40_12</name>
    <dbReference type="NCBI Taxonomy" id="1802457"/>
    <lineage>
        <taxon>Bacteria</taxon>
        <taxon>Candidatus Wildermuthiibacteriota</taxon>
    </lineage>
</organism>
<comment type="caution">
    <text evidence="1">The sequence shown here is derived from an EMBL/GenBank/DDBJ whole genome shotgun (WGS) entry which is preliminary data.</text>
</comment>